<reference evidence="3" key="1">
    <citation type="journal article" date="2020" name="Stud. Mycol.">
        <title>101 Dothideomycetes genomes: a test case for predicting lifestyles and emergence of pathogens.</title>
        <authorList>
            <person name="Haridas S."/>
            <person name="Albert R."/>
            <person name="Binder M."/>
            <person name="Bloem J."/>
            <person name="Labutti K."/>
            <person name="Salamov A."/>
            <person name="Andreopoulos B."/>
            <person name="Baker S."/>
            <person name="Barry K."/>
            <person name="Bills G."/>
            <person name="Bluhm B."/>
            <person name="Cannon C."/>
            <person name="Castanera R."/>
            <person name="Culley D."/>
            <person name="Daum C."/>
            <person name="Ezra D."/>
            <person name="Gonzalez J."/>
            <person name="Henrissat B."/>
            <person name="Kuo A."/>
            <person name="Liang C."/>
            <person name="Lipzen A."/>
            <person name="Lutzoni F."/>
            <person name="Magnuson J."/>
            <person name="Mondo S."/>
            <person name="Nolan M."/>
            <person name="Ohm R."/>
            <person name="Pangilinan J."/>
            <person name="Park H.-J."/>
            <person name="Ramirez L."/>
            <person name="Alfaro M."/>
            <person name="Sun H."/>
            <person name="Tritt A."/>
            <person name="Yoshinaga Y."/>
            <person name="Zwiers L.-H."/>
            <person name="Turgeon B."/>
            <person name="Goodwin S."/>
            <person name="Spatafora J."/>
            <person name="Crous P."/>
            <person name="Grigoriev I."/>
        </authorList>
    </citation>
    <scope>NUCLEOTIDE SEQUENCE</scope>
    <source>
        <strain evidence="3">CBS 262.69</strain>
    </source>
</reference>
<keyword evidence="2" id="KW-1133">Transmembrane helix</keyword>
<dbReference type="AlphaFoldDB" id="A0A6G1IAZ7"/>
<dbReference type="Proteomes" id="UP000799640">
    <property type="component" value="Unassembled WGS sequence"/>
</dbReference>
<keyword evidence="4" id="KW-1185">Reference proteome</keyword>
<feature type="region of interest" description="Disordered" evidence="1">
    <location>
        <begin position="14"/>
        <end position="34"/>
    </location>
</feature>
<name>A0A6G1IAZ7_9PEZI</name>
<keyword evidence="2" id="KW-0472">Membrane</keyword>
<evidence type="ECO:0000256" key="1">
    <source>
        <dbReference type="SAM" id="MobiDB-lite"/>
    </source>
</evidence>
<sequence length="176" mass="17943">MGTEAPTVVTVIGVNPTSSSKTSDITSDDAPVPKSRSDISAVGAGIGIPLVILAVAGAAYFCCWRRPKSKSTDFSTYTGSTTGPTQVVPTAASIPLNSLRSGHSSGPASQWGLGMSHSTTQVPTTAASVPRNSVRSGHSSGPASRRSGMSNSQSGRDIDPRDSRSPAPTEPTPYSP</sequence>
<accession>A0A6G1IAZ7</accession>
<evidence type="ECO:0000313" key="3">
    <source>
        <dbReference type="EMBL" id="KAF2405371.1"/>
    </source>
</evidence>
<organism evidence="3 4">
    <name type="scientific">Trichodelitschia bisporula</name>
    <dbReference type="NCBI Taxonomy" id="703511"/>
    <lineage>
        <taxon>Eukaryota</taxon>
        <taxon>Fungi</taxon>
        <taxon>Dikarya</taxon>
        <taxon>Ascomycota</taxon>
        <taxon>Pezizomycotina</taxon>
        <taxon>Dothideomycetes</taxon>
        <taxon>Dothideomycetes incertae sedis</taxon>
        <taxon>Phaeotrichales</taxon>
        <taxon>Phaeotrichaceae</taxon>
        <taxon>Trichodelitschia</taxon>
    </lineage>
</organism>
<evidence type="ECO:0000313" key="4">
    <source>
        <dbReference type="Proteomes" id="UP000799640"/>
    </source>
</evidence>
<feature type="compositionally biased region" description="Polar residues" evidence="1">
    <location>
        <begin position="116"/>
        <end position="155"/>
    </location>
</feature>
<evidence type="ECO:0000256" key="2">
    <source>
        <dbReference type="SAM" id="Phobius"/>
    </source>
</evidence>
<feature type="region of interest" description="Disordered" evidence="1">
    <location>
        <begin position="70"/>
        <end position="176"/>
    </location>
</feature>
<gene>
    <name evidence="3" type="ORF">EJ06DRAFT_578561</name>
</gene>
<feature type="compositionally biased region" description="Polar residues" evidence="1">
    <location>
        <begin position="95"/>
        <end position="108"/>
    </location>
</feature>
<protein>
    <submittedName>
        <fullName evidence="3">Uncharacterized protein</fullName>
    </submittedName>
</protein>
<dbReference type="EMBL" id="ML996687">
    <property type="protein sequence ID" value="KAF2405371.1"/>
    <property type="molecule type" value="Genomic_DNA"/>
</dbReference>
<feature type="compositionally biased region" description="Polar residues" evidence="1">
    <location>
        <begin position="72"/>
        <end position="88"/>
    </location>
</feature>
<feature type="transmembrane region" description="Helical" evidence="2">
    <location>
        <begin position="39"/>
        <end position="62"/>
    </location>
</feature>
<proteinExistence type="predicted"/>
<keyword evidence="2" id="KW-0812">Transmembrane</keyword>
<feature type="compositionally biased region" description="Low complexity" evidence="1">
    <location>
        <begin position="17"/>
        <end position="29"/>
    </location>
</feature>